<dbReference type="Proteomes" id="UP000828251">
    <property type="component" value="Unassembled WGS sequence"/>
</dbReference>
<name>A0A9D3UQQ9_9ROSI</name>
<organism evidence="1 2">
    <name type="scientific">Gossypium stocksii</name>
    <dbReference type="NCBI Taxonomy" id="47602"/>
    <lineage>
        <taxon>Eukaryota</taxon>
        <taxon>Viridiplantae</taxon>
        <taxon>Streptophyta</taxon>
        <taxon>Embryophyta</taxon>
        <taxon>Tracheophyta</taxon>
        <taxon>Spermatophyta</taxon>
        <taxon>Magnoliopsida</taxon>
        <taxon>eudicotyledons</taxon>
        <taxon>Gunneridae</taxon>
        <taxon>Pentapetalae</taxon>
        <taxon>rosids</taxon>
        <taxon>malvids</taxon>
        <taxon>Malvales</taxon>
        <taxon>Malvaceae</taxon>
        <taxon>Malvoideae</taxon>
        <taxon>Gossypium</taxon>
    </lineage>
</organism>
<gene>
    <name evidence="1" type="ORF">J1N35_033621</name>
</gene>
<dbReference type="EMBL" id="JAIQCV010000010">
    <property type="protein sequence ID" value="KAH1055556.1"/>
    <property type="molecule type" value="Genomic_DNA"/>
</dbReference>
<protein>
    <submittedName>
        <fullName evidence="1">Uncharacterized protein</fullName>
    </submittedName>
</protein>
<comment type="caution">
    <text evidence="1">The sequence shown here is derived from an EMBL/GenBank/DDBJ whole genome shotgun (WGS) entry which is preliminary data.</text>
</comment>
<keyword evidence="2" id="KW-1185">Reference proteome</keyword>
<sequence>MLVQEEDIGVHAKPWQSEMHILHKDVQALCPNTQDMDWLFCFNNPLAPEMTTMSLPVEFIVPKEMFEGRRDPRAHIM</sequence>
<reference evidence="1 2" key="1">
    <citation type="journal article" date="2021" name="Plant Biotechnol. J.">
        <title>Multi-omics assisted identification of the key and species-specific regulatory components of drought-tolerant mechanisms in Gossypium stocksii.</title>
        <authorList>
            <person name="Yu D."/>
            <person name="Ke L."/>
            <person name="Zhang D."/>
            <person name="Wu Y."/>
            <person name="Sun Y."/>
            <person name="Mei J."/>
            <person name="Sun J."/>
            <person name="Sun Y."/>
        </authorList>
    </citation>
    <scope>NUCLEOTIDE SEQUENCE [LARGE SCALE GENOMIC DNA]</scope>
    <source>
        <strain evidence="2">cv. E1</strain>
        <tissue evidence="1">Leaf</tissue>
    </source>
</reference>
<evidence type="ECO:0000313" key="1">
    <source>
        <dbReference type="EMBL" id="KAH1055556.1"/>
    </source>
</evidence>
<proteinExistence type="predicted"/>
<evidence type="ECO:0000313" key="2">
    <source>
        <dbReference type="Proteomes" id="UP000828251"/>
    </source>
</evidence>
<accession>A0A9D3UQQ9</accession>
<dbReference type="AlphaFoldDB" id="A0A9D3UQQ9"/>